<evidence type="ECO:0000259" key="4">
    <source>
        <dbReference type="PROSITE" id="PS50995"/>
    </source>
</evidence>
<keyword evidence="2" id="KW-0238">DNA-binding</keyword>
<dbReference type="PROSITE" id="PS50995">
    <property type="entry name" value="HTH_MARR_2"/>
    <property type="match status" value="1"/>
</dbReference>
<feature type="domain" description="HTH marR-type" evidence="4">
    <location>
        <begin position="11"/>
        <end position="145"/>
    </location>
</feature>
<proteinExistence type="predicted"/>
<reference evidence="5" key="1">
    <citation type="journal article" date="2014" name="Front. Microbiol.">
        <title>High frequency of phylogenetically diverse reductive dehalogenase-homologous genes in deep subseafloor sedimentary metagenomes.</title>
        <authorList>
            <person name="Kawai M."/>
            <person name="Futagami T."/>
            <person name="Toyoda A."/>
            <person name="Takaki Y."/>
            <person name="Nishi S."/>
            <person name="Hori S."/>
            <person name="Arai W."/>
            <person name="Tsubouchi T."/>
            <person name="Morono Y."/>
            <person name="Uchiyama I."/>
            <person name="Ito T."/>
            <person name="Fujiyama A."/>
            <person name="Inagaki F."/>
            <person name="Takami H."/>
        </authorList>
    </citation>
    <scope>NUCLEOTIDE SEQUENCE</scope>
    <source>
        <strain evidence="5">Expedition CK06-06</strain>
    </source>
</reference>
<evidence type="ECO:0000313" key="5">
    <source>
        <dbReference type="EMBL" id="GAG37258.1"/>
    </source>
</evidence>
<dbReference type="Pfam" id="PF22381">
    <property type="entry name" value="Staph_reg_Sar_Rot"/>
    <property type="match status" value="1"/>
</dbReference>
<dbReference type="InterPro" id="IPR036388">
    <property type="entry name" value="WH-like_DNA-bd_sf"/>
</dbReference>
<dbReference type="PANTHER" id="PTHR33164">
    <property type="entry name" value="TRANSCRIPTIONAL REGULATOR, MARR FAMILY"/>
    <property type="match status" value="1"/>
</dbReference>
<organism evidence="5">
    <name type="scientific">marine sediment metagenome</name>
    <dbReference type="NCBI Taxonomy" id="412755"/>
    <lineage>
        <taxon>unclassified sequences</taxon>
        <taxon>metagenomes</taxon>
        <taxon>ecological metagenomes</taxon>
    </lineage>
</organism>
<dbReference type="PRINTS" id="PR00598">
    <property type="entry name" value="HTHMARR"/>
</dbReference>
<dbReference type="InterPro" id="IPR039422">
    <property type="entry name" value="MarR/SlyA-like"/>
</dbReference>
<evidence type="ECO:0000256" key="1">
    <source>
        <dbReference type="ARBA" id="ARBA00023015"/>
    </source>
</evidence>
<sequence length="163" mass="18557">MLIDVEHEDTFTRIYILFDQAAHVVRKYGDTYLRRKANLSAIKFIVLQALTRNGGIMTPTELAEWTHTERHNITTLLYRMGKEGFISTERNSRDGRSVNVTLTDKGRKVHNQAVPVLRDIVKQVVSSISESDAALLEKPLSVLWQNAHDGLEHLAKRAQPQPK</sequence>
<dbReference type="GO" id="GO:0003677">
    <property type="term" value="F:DNA binding"/>
    <property type="evidence" value="ECO:0007669"/>
    <property type="project" value="UniProtKB-KW"/>
</dbReference>
<keyword evidence="3" id="KW-0804">Transcription</keyword>
<keyword evidence="1" id="KW-0805">Transcription regulation</keyword>
<dbReference type="AlphaFoldDB" id="X0XKT3"/>
<dbReference type="SUPFAM" id="SSF46785">
    <property type="entry name" value="Winged helix' DNA-binding domain"/>
    <property type="match status" value="1"/>
</dbReference>
<dbReference type="InterPro" id="IPR055166">
    <property type="entry name" value="Transc_reg_Sar_Rot_HTH"/>
</dbReference>
<comment type="caution">
    <text evidence="5">The sequence shown here is derived from an EMBL/GenBank/DDBJ whole genome shotgun (WGS) entry which is preliminary data.</text>
</comment>
<dbReference type="EMBL" id="BARS01041903">
    <property type="protein sequence ID" value="GAG37258.1"/>
    <property type="molecule type" value="Genomic_DNA"/>
</dbReference>
<evidence type="ECO:0000256" key="3">
    <source>
        <dbReference type="ARBA" id="ARBA00023163"/>
    </source>
</evidence>
<dbReference type="GO" id="GO:0006950">
    <property type="term" value="P:response to stress"/>
    <property type="evidence" value="ECO:0007669"/>
    <property type="project" value="TreeGrafter"/>
</dbReference>
<dbReference type="Gene3D" id="1.10.10.10">
    <property type="entry name" value="Winged helix-like DNA-binding domain superfamily/Winged helix DNA-binding domain"/>
    <property type="match status" value="1"/>
</dbReference>
<dbReference type="GO" id="GO:0003700">
    <property type="term" value="F:DNA-binding transcription factor activity"/>
    <property type="evidence" value="ECO:0007669"/>
    <property type="project" value="InterPro"/>
</dbReference>
<dbReference type="SMART" id="SM00347">
    <property type="entry name" value="HTH_MARR"/>
    <property type="match status" value="1"/>
</dbReference>
<gene>
    <name evidence="5" type="ORF">S01H1_63645</name>
</gene>
<evidence type="ECO:0000256" key="2">
    <source>
        <dbReference type="ARBA" id="ARBA00023125"/>
    </source>
</evidence>
<name>X0XKT3_9ZZZZ</name>
<dbReference type="InterPro" id="IPR000835">
    <property type="entry name" value="HTH_MarR-typ"/>
</dbReference>
<accession>X0XKT3</accession>
<dbReference type="InterPro" id="IPR036390">
    <property type="entry name" value="WH_DNA-bd_sf"/>
</dbReference>
<dbReference type="PANTHER" id="PTHR33164:SF43">
    <property type="entry name" value="HTH-TYPE TRANSCRIPTIONAL REPRESSOR YETL"/>
    <property type="match status" value="1"/>
</dbReference>
<protein>
    <recommendedName>
        <fullName evidence="4">HTH marR-type domain-containing protein</fullName>
    </recommendedName>
</protein>